<proteinExistence type="predicted"/>
<keyword evidence="1" id="KW-0963">Cytoplasm</keyword>
<dbReference type="SUPFAM" id="SSF49354">
    <property type="entry name" value="PapD-like"/>
    <property type="match status" value="1"/>
</dbReference>
<dbReference type="PANTHER" id="PTHR21513:SF19">
    <property type="entry name" value="MAJOR SPERM PROTEIN"/>
    <property type="match status" value="1"/>
</dbReference>
<evidence type="ECO:0000256" key="1">
    <source>
        <dbReference type="RuleBase" id="RU003425"/>
    </source>
</evidence>
<evidence type="ECO:0000313" key="4">
    <source>
        <dbReference type="EMBL" id="GMT09649.1"/>
    </source>
</evidence>
<dbReference type="Pfam" id="PF00635">
    <property type="entry name" value="Motile_Sperm"/>
    <property type="match status" value="1"/>
</dbReference>
<accession>A0AAV5URA8</accession>
<feature type="domain" description="MSP" evidence="3">
    <location>
        <begin position="20"/>
        <end position="139"/>
    </location>
</feature>
<dbReference type="AlphaFoldDB" id="A0AAV5URA8"/>
<reference evidence="4" key="1">
    <citation type="submission" date="2023-10" db="EMBL/GenBank/DDBJ databases">
        <title>Genome assembly of Pristionchus species.</title>
        <authorList>
            <person name="Yoshida K."/>
            <person name="Sommer R.J."/>
        </authorList>
    </citation>
    <scope>NUCLEOTIDE SEQUENCE</scope>
    <source>
        <strain evidence="4">RS5133</strain>
    </source>
</reference>
<protein>
    <recommendedName>
        <fullName evidence="1">Major sperm protein</fullName>
    </recommendedName>
</protein>
<keyword evidence="5" id="KW-1185">Reference proteome</keyword>
<sequence>MAAKGGEKTEAAKPGEPPFGLKLEPDGKVLFKGKLGENITVERTITNTTPDRQCYKIKCTANDIFRVRQPLGFIEPKESVAVKISFMGKTPGESEALLRILSHEERQENGCGKESETGVDERHQASGSDQTAVSLRAYR</sequence>
<feature type="region of interest" description="Disordered" evidence="2">
    <location>
        <begin position="1"/>
        <end position="24"/>
    </location>
</feature>
<dbReference type="Gene3D" id="2.60.40.10">
    <property type="entry name" value="Immunoglobulins"/>
    <property type="match status" value="1"/>
</dbReference>
<feature type="compositionally biased region" description="Basic and acidic residues" evidence="2">
    <location>
        <begin position="103"/>
        <end position="124"/>
    </location>
</feature>
<keyword evidence="1" id="KW-0206">Cytoskeleton</keyword>
<evidence type="ECO:0000256" key="2">
    <source>
        <dbReference type="SAM" id="MobiDB-lite"/>
    </source>
</evidence>
<evidence type="ECO:0000259" key="3">
    <source>
        <dbReference type="PROSITE" id="PS50202"/>
    </source>
</evidence>
<comment type="function">
    <text evidence="1">Central component in molecular interactions underlying sperm crawling. Forms an extensive filament system that extends from sperm villipoda, along the leading edge of the pseudopod.</text>
</comment>
<feature type="non-terminal residue" evidence="4">
    <location>
        <position position="139"/>
    </location>
</feature>
<evidence type="ECO:0000313" key="5">
    <source>
        <dbReference type="Proteomes" id="UP001432322"/>
    </source>
</evidence>
<dbReference type="InterPro" id="IPR008962">
    <property type="entry name" value="PapD-like_sf"/>
</dbReference>
<feature type="region of interest" description="Disordered" evidence="2">
    <location>
        <begin position="103"/>
        <end position="139"/>
    </location>
</feature>
<dbReference type="PANTHER" id="PTHR21513">
    <property type="entry name" value="MAJOR SPERM PROTEIN"/>
    <property type="match status" value="1"/>
</dbReference>
<dbReference type="EMBL" id="BTSY01000001">
    <property type="protein sequence ID" value="GMT09649.1"/>
    <property type="molecule type" value="Genomic_DNA"/>
</dbReference>
<comment type="caution">
    <text evidence="4">The sequence shown here is derived from an EMBL/GenBank/DDBJ whole genome shotgun (WGS) entry which is preliminary data.</text>
</comment>
<dbReference type="Proteomes" id="UP001432322">
    <property type="component" value="Unassembled WGS sequence"/>
</dbReference>
<name>A0AAV5URA8_9BILA</name>
<dbReference type="InterPro" id="IPR000535">
    <property type="entry name" value="MSP_dom"/>
</dbReference>
<dbReference type="PROSITE" id="PS50202">
    <property type="entry name" value="MSP"/>
    <property type="match status" value="1"/>
</dbReference>
<gene>
    <name evidence="4" type="ORF">PFISCL1PPCAC_946</name>
</gene>
<organism evidence="4 5">
    <name type="scientific">Pristionchus fissidentatus</name>
    <dbReference type="NCBI Taxonomy" id="1538716"/>
    <lineage>
        <taxon>Eukaryota</taxon>
        <taxon>Metazoa</taxon>
        <taxon>Ecdysozoa</taxon>
        <taxon>Nematoda</taxon>
        <taxon>Chromadorea</taxon>
        <taxon>Rhabditida</taxon>
        <taxon>Rhabditina</taxon>
        <taxon>Diplogasteromorpha</taxon>
        <taxon>Diplogasteroidea</taxon>
        <taxon>Neodiplogasteridae</taxon>
        <taxon>Pristionchus</taxon>
    </lineage>
</organism>
<dbReference type="InterPro" id="IPR013783">
    <property type="entry name" value="Ig-like_fold"/>
</dbReference>
<feature type="compositionally biased region" description="Basic and acidic residues" evidence="2">
    <location>
        <begin position="1"/>
        <end position="13"/>
    </location>
</feature>